<protein>
    <submittedName>
        <fullName evidence="2">Flavin-binding protein</fullName>
    </submittedName>
</protein>
<evidence type="ECO:0000313" key="2">
    <source>
        <dbReference type="EMBL" id="MXO57397.1"/>
    </source>
</evidence>
<gene>
    <name evidence="2" type="ORF">GRI36_10965</name>
</gene>
<feature type="domain" description="Pyridoxamine 5'-phosphate oxidase Alr4036 family FMN-binding" evidence="1">
    <location>
        <begin position="34"/>
        <end position="95"/>
    </location>
</feature>
<evidence type="ECO:0000259" key="1">
    <source>
        <dbReference type="Pfam" id="PF12766"/>
    </source>
</evidence>
<dbReference type="EMBL" id="WTYS01000001">
    <property type="protein sequence ID" value="MXO57397.1"/>
    <property type="molecule type" value="Genomic_DNA"/>
</dbReference>
<dbReference type="Pfam" id="PF12766">
    <property type="entry name" value="Pyridox_oxase_2"/>
    <property type="match status" value="1"/>
</dbReference>
<dbReference type="OrthoDB" id="5120525at2"/>
<organism evidence="2 3">
    <name type="scientific">Pontixanthobacter gangjinensis</name>
    <dbReference type="NCBI Taxonomy" id="1028742"/>
    <lineage>
        <taxon>Bacteria</taxon>
        <taxon>Pseudomonadati</taxon>
        <taxon>Pseudomonadota</taxon>
        <taxon>Alphaproteobacteria</taxon>
        <taxon>Sphingomonadales</taxon>
        <taxon>Erythrobacteraceae</taxon>
        <taxon>Pontixanthobacter</taxon>
    </lineage>
</organism>
<keyword evidence="3" id="KW-1185">Reference proteome</keyword>
<dbReference type="SUPFAM" id="SSF50475">
    <property type="entry name" value="FMN-binding split barrel"/>
    <property type="match status" value="1"/>
</dbReference>
<dbReference type="InterPro" id="IPR012349">
    <property type="entry name" value="Split_barrel_FMN-bd"/>
</dbReference>
<proteinExistence type="predicted"/>
<dbReference type="AlphaFoldDB" id="A0A6I4SR85"/>
<reference evidence="2 3" key="1">
    <citation type="submission" date="2019-12" db="EMBL/GenBank/DDBJ databases">
        <title>Genomic-based taxomic classification of the family Erythrobacteraceae.</title>
        <authorList>
            <person name="Xu L."/>
        </authorList>
    </citation>
    <scope>NUCLEOTIDE SEQUENCE [LARGE SCALE GENOMIC DNA]</scope>
    <source>
        <strain evidence="2 3">JCM 17802</strain>
    </source>
</reference>
<dbReference type="Proteomes" id="UP000468943">
    <property type="component" value="Unassembled WGS sequence"/>
</dbReference>
<dbReference type="GO" id="GO:0010181">
    <property type="term" value="F:FMN binding"/>
    <property type="evidence" value="ECO:0007669"/>
    <property type="project" value="InterPro"/>
</dbReference>
<dbReference type="Gene3D" id="2.30.110.10">
    <property type="entry name" value="Electron Transport, Fmn-binding Protein, Chain A"/>
    <property type="match status" value="1"/>
</dbReference>
<name>A0A6I4SR85_9SPHN</name>
<comment type="caution">
    <text evidence="2">The sequence shown here is derived from an EMBL/GenBank/DDBJ whole genome shotgun (WGS) entry which is preliminary data.</text>
</comment>
<evidence type="ECO:0000313" key="3">
    <source>
        <dbReference type="Proteomes" id="UP000468943"/>
    </source>
</evidence>
<dbReference type="InterPro" id="IPR024624">
    <property type="entry name" value="Pyridox_Oxase_Alr4036_FMN-bd"/>
</dbReference>
<accession>A0A6I4SR85</accession>
<sequence>MEMTLDMVAQDIKTRLIEGGKMRKSAFHTLVVGTSDIDLRVMVLREFDPVTGTLRFHTDLRSPKVAAVTNDPQMTVLAYDSEAKVQIRMRGKGRVESSGPIADKAWSEATNFAKRCYLAEAPPSSPSDGPVSGLPDWIEGITPEDAQVAAARENFAVLLVSVREFDWLYLANTGHRRAKIVVRSSSGDGASAATQWLVP</sequence>